<dbReference type="PANTHER" id="PTHR24422:SF19">
    <property type="entry name" value="CHEMOTAXIS PROTEIN METHYLTRANSFERASE"/>
    <property type="match status" value="1"/>
</dbReference>
<evidence type="ECO:0000313" key="6">
    <source>
        <dbReference type="Proteomes" id="UP000807825"/>
    </source>
</evidence>
<dbReference type="Gene3D" id="1.25.40.10">
    <property type="entry name" value="Tetratricopeptide repeat domain"/>
    <property type="match status" value="1"/>
</dbReference>
<dbReference type="SMART" id="SM00028">
    <property type="entry name" value="TPR"/>
    <property type="match status" value="3"/>
</dbReference>
<keyword evidence="3" id="KW-0949">S-adenosyl-L-methionine</keyword>
<feature type="domain" description="CheR-type methyltransferase" evidence="4">
    <location>
        <begin position="1"/>
        <end position="282"/>
    </location>
</feature>
<dbReference type="InterPro" id="IPR000780">
    <property type="entry name" value="CheR_MeTrfase"/>
</dbReference>
<keyword evidence="2" id="KW-0808">Transferase</keyword>
<accession>A0A9D6V0Y6</accession>
<dbReference type="GO" id="GO:0008757">
    <property type="term" value="F:S-adenosylmethionine-dependent methyltransferase activity"/>
    <property type="evidence" value="ECO:0007669"/>
    <property type="project" value="InterPro"/>
</dbReference>
<dbReference type="GO" id="GO:0032259">
    <property type="term" value="P:methylation"/>
    <property type="evidence" value="ECO:0007669"/>
    <property type="project" value="UniProtKB-KW"/>
</dbReference>
<dbReference type="InterPro" id="IPR050903">
    <property type="entry name" value="Bact_Chemotaxis_MeTrfase"/>
</dbReference>
<dbReference type="SUPFAM" id="SSF48452">
    <property type="entry name" value="TPR-like"/>
    <property type="match status" value="1"/>
</dbReference>
<dbReference type="SMART" id="SM00138">
    <property type="entry name" value="MeTrc"/>
    <property type="match status" value="1"/>
</dbReference>
<comment type="caution">
    <text evidence="5">The sequence shown here is derived from an EMBL/GenBank/DDBJ whole genome shotgun (WGS) entry which is preliminary data.</text>
</comment>
<sequence>MSDLIPEVLLSKLSEIVLSNMGLHFPKEKWQDLRRAVDKAASALGFGTPLTCAEWLLEVPENESRIEALTKYLTIGETHFFRDGKLFQALEEQLIPEFASSYRASNRTLRIWSAGCATGEEPYSIAITVSRLLADLIGWNINILATDINKEFLRRAGDGVYGEWSFRSVPEGIRESYFETHKDEARILPGIKNMVRFAHHNLVKDAYPLVWHDNEPMDIIFCRNVIMYFTPERQEEIVNKLCHCLGDGGLLVVSPAEASSVTNPHLVPVNYPGVILFRKDRSASEMPVFKPELFCQPLVPLPAPAPALAPDHWAETFPDPVFDFLESDLEPEPELVEVMDVEQELTPYVEGLRLYEQGLYDEAVKQLLIEVSSNGFRHSGTATSLLTRAYANQGKLDEALAWSEKAVAADKLNAEYHHLHAAILQEMEKNQEAVVSLNRAVFLNPNLVAAHFALGNLLLGMGNRKQSDRHFKTALNILANYHEEDAVPFTEGMSAGRLTEIILCMTR</sequence>
<dbReference type="Gene3D" id="3.40.50.150">
    <property type="entry name" value="Vaccinia Virus protein VP39"/>
    <property type="match status" value="1"/>
</dbReference>
<dbReference type="Pfam" id="PF01739">
    <property type="entry name" value="CheR"/>
    <property type="match status" value="1"/>
</dbReference>
<dbReference type="PRINTS" id="PR00996">
    <property type="entry name" value="CHERMTFRASE"/>
</dbReference>
<dbReference type="InterPro" id="IPR022642">
    <property type="entry name" value="CheR_C"/>
</dbReference>
<gene>
    <name evidence="5" type="ORF">HY912_07775</name>
</gene>
<protein>
    <submittedName>
        <fullName evidence="5">Chemotaxis protein CheR</fullName>
    </submittedName>
</protein>
<dbReference type="InterPro" id="IPR019734">
    <property type="entry name" value="TPR_rpt"/>
</dbReference>
<dbReference type="PROSITE" id="PS50123">
    <property type="entry name" value="CHER"/>
    <property type="match status" value="1"/>
</dbReference>
<evidence type="ECO:0000313" key="5">
    <source>
        <dbReference type="EMBL" id="MBI5249377.1"/>
    </source>
</evidence>
<organism evidence="5 6">
    <name type="scientific">Desulfomonile tiedjei</name>
    <dbReference type="NCBI Taxonomy" id="2358"/>
    <lineage>
        <taxon>Bacteria</taxon>
        <taxon>Pseudomonadati</taxon>
        <taxon>Thermodesulfobacteriota</taxon>
        <taxon>Desulfomonilia</taxon>
        <taxon>Desulfomonilales</taxon>
        <taxon>Desulfomonilaceae</taxon>
        <taxon>Desulfomonile</taxon>
    </lineage>
</organism>
<evidence type="ECO:0000256" key="3">
    <source>
        <dbReference type="ARBA" id="ARBA00022691"/>
    </source>
</evidence>
<evidence type="ECO:0000259" key="4">
    <source>
        <dbReference type="PROSITE" id="PS50123"/>
    </source>
</evidence>
<dbReference type="Proteomes" id="UP000807825">
    <property type="component" value="Unassembled WGS sequence"/>
</dbReference>
<dbReference type="InterPro" id="IPR011990">
    <property type="entry name" value="TPR-like_helical_dom_sf"/>
</dbReference>
<dbReference type="PANTHER" id="PTHR24422">
    <property type="entry name" value="CHEMOTAXIS PROTEIN METHYLTRANSFERASE"/>
    <property type="match status" value="1"/>
</dbReference>
<dbReference type="SUPFAM" id="SSF53335">
    <property type="entry name" value="S-adenosyl-L-methionine-dependent methyltransferases"/>
    <property type="match status" value="1"/>
</dbReference>
<evidence type="ECO:0000256" key="2">
    <source>
        <dbReference type="ARBA" id="ARBA00022679"/>
    </source>
</evidence>
<dbReference type="EMBL" id="JACRDE010000213">
    <property type="protein sequence ID" value="MBI5249377.1"/>
    <property type="molecule type" value="Genomic_DNA"/>
</dbReference>
<dbReference type="AlphaFoldDB" id="A0A9D6V0Y6"/>
<reference evidence="5" key="1">
    <citation type="submission" date="2020-07" db="EMBL/GenBank/DDBJ databases">
        <title>Huge and variable diversity of episymbiotic CPR bacteria and DPANN archaea in groundwater ecosystems.</title>
        <authorList>
            <person name="He C.Y."/>
            <person name="Keren R."/>
            <person name="Whittaker M."/>
            <person name="Farag I.F."/>
            <person name="Doudna J."/>
            <person name="Cate J.H.D."/>
            <person name="Banfield J.F."/>
        </authorList>
    </citation>
    <scope>NUCLEOTIDE SEQUENCE</scope>
    <source>
        <strain evidence="5">NC_groundwater_1664_Pr3_B-0.1um_52_9</strain>
    </source>
</reference>
<name>A0A9D6V0Y6_9BACT</name>
<evidence type="ECO:0000256" key="1">
    <source>
        <dbReference type="ARBA" id="ARBA00022603"/>
    </source>
</evidence>
<proteinExistence type="predicted"/>
<dbReference type="InterPro" id="IPR029063">
    <property type="entry name" value="SAM-dependent_MTases_sf"/>
</dbReference>
<keyword evidence="1" id="KW-0489">Methyltransferase</keyword>